<dbReference type="Pfam" id="PF23187">
    <property type="entry name" value="UBX7_N"/>
    <property type="match status" value="1"/>
</dbReference>
<keyword evidence="5" id="KW-1185">Reference proteome</keyword>
<reference evidence="4" key="1">
    <citation type="submission" date="2022-11" db="EMBL/GenBank/DDBJ databases">
        <authorList>
            <person name="Kikuchi T."/>
        </authorList>
    </citation>
    <scope>NUCLEOTIDE SEQUENCE</scope>
    <source>
        <strain evidence="4">PS1010</strain>
    </source>
</reference>
<dbReference type="InterPro" id="IPR029071">
    <property type="entry name" value="Ubiquitin-like_domsf"/>
</dbReference>
<feature type="domain" description="UBX" evidence="3">
    <location>
        <begin position="250"/>
        <end position="327"/>
    </location>
</feature>
<dbReference type="Gene3D" id="3.10.20.90">
    <property type="entry name" value="Phosphatidylinositol 3-kinase Catalytic Subunit, Chain A, domain 1"/>
    <property type="match status" value="1"/>
</dbReference>
<dbReference type="GO" id="GO:0005783">
    <property type="term" value="C:endoplasmic reticulum"/>
    <property type="evidence" value="ECO:0007669"/>
    <property type="project" value="TreeGrafter"/>
</dbReference>
<dbReference type="InterPro" id="IPR001012">
    <property type="entry name" value="UBX_dom"/>
</dbReference>
<dbReference type="PANTHER" id="PTHR46424">
    <property type="entry name" value="UBX DOMAIN-CONTAINING PROTEIN 4"/>
    <property type="match status" value="1"/>
</dbReference>
<evidence type="ECO:0000313" key="5">
    <source>
        <dbReference type="Proteomes" id="UP001152747"/>
    </source>
</evidence>
<feature type="region of interest" description="Disordered" evidence="2">
    <location>
        <begin position="202"/>
        <end position="254"/>
    </location>
</feature>
<feature type="region of interest" description="Disordered" evidence="2">
    <location>
        <begin position="372"/>
        <end position="437"/>
    </location>
</feature>
<gene>
    <name evidence="4" type="ORF">CAMP_LOCUS8032</name>
</gene>
<dbReference type="GO" id="GO:0036503">
    <property type="term" value="P:ERAD pathway"/>
    <property type="evidence" value="ECO:0007669"/>
    <property type="project" value="TreeGrafter"/>
</dbReference>
<feature type="compositionally biased region" description="Polar residues" evidence="2">
    <location>
        <begin position="372"/>
        <end position="383"/>
    </location>
</feature>
<dbReference type="SMART" id="SM00166">
    <property type="entry name" value="UBX"/>
    <property type="match status" value="1"/>
</dbReference>
<feature type="compositionally biased region" description="Basic and acidic residues" evidence="2">
    <location>
        <begin position="202"/>
        <end position="242"/>
    </location>
</feature>
<comment type="caution">
    <text evidence="4">The sequence shown here is derived from an EMBL/GenBank/DDBJ whole genome shotgun (WGS) entry which is preliminary data.</text>
</comment>
<evidence type="ECO:0000256" key="2">
    <source>
        <dbReference type="SAM" id="MobiDB-lite"/>
    </source>
</evidence>
<sequence>MQWFPGNVETAIQISRKNNALLIVYISTEDEKGQQFENLWENIDSQNLGCAIVGIKLKKGSDSAFKFAEIYPTPILPAAFLIDQKGTPLEIITHLVPLNNDSFRQKINKAVQEFLKTSPSSAAPVKPVETNPTPVANQNQAVLDEKIKKAKELLEQKKKIDAEKKIEEEKQNELRRIQEAKSLQEVKRERDDKALIEAAKERRKEKLETEKEKERIRAQIKADREDRLRAQKPSQDAEKSKPEAPTQAPIPSDRCRLQVRLPDGSVLVEEFSSSDNLLSLIEIIKQKTSIKGSFDISQLYPRKIFTAEELGFSFLKNALTPSASLIIIQKPGVTVIAAKQTGYYISLLTWLLFSPFNFIFKTLTSIFGGGSQNDSNSGETNQPSTSSGTGTGNGNGQRGMPRTAEVRRRGNISGLHNPNGDDPEERANFNGNSTQFM</sequence>
<protein>
    <recommendedName>
        <fullName evidence="1">UBX domain-containing protein 4</fullName>
    </recommendedName>
</protein>
<dbReference type="Pfam" id="PF00789">
    <property type="entry name" value="UBX"/>
    <property type="match status" value="1"/>
</dbReference>
<dbReference type="EMBL" id="CANHGI010000003">
    <property type="protein sequence ID" value="CAI5445395.1"/>
    <property type="molecule type" value="Genomic_DNA"/>
</dbReference>
<proteinExistence type="predicted"/>
<evidence type="ECO:0000259" key="3">
    <source>
        <dbReference type="PROSITE" id="PS50033"/>
    </source>
</evidence>
<dbReference type="PROSITE" id="PS50033">
    <property type="entry name" value="UBX"/>
    <property type="match status" value="1"/>
</dbReference>
<dbReference type="OrthoDB" id="10254930at2759"/>
<evidence type="ECO:0000256" key="1">
    <source>
        <dbReference type="ARBA" id="ARBA00040925"/>
    </source>
</evidence>
<dbReference type="SUPFAM" id="SSF54236">
    <property type="entry name" value="Ubiquitin-like"/>
    <property type="match status" value="1"/>
</dbReference>
<evidence type="ECO:0000313" key="4">
    <source>
        <dbReference type="EMBL" id="CAI5445395.1"/>
    </source>
</evidence>
<organism evidence="4 5">
    <name type="scientific">Caenorhabditis angaria</name>
    <dbReference type="NCBI Taxonomy" id="860376"/>
    <lineage>
        <taxon>Eukaryota</taxon>
        <taxon>Metazoa</taxon>
        <taxon>Ecdysozoa</taxon>
        <taxon>Nematoda</taxon>
        <taxon>Chromadorea</taxon>
        <taxon>Rhabditida</taxon>
        <taxon>Rhabditina</taxon>
        <taxon>Rhabditomorpha</taxon>
        <taxon>Rhabditoidea</taxon>
        <taxon>Rhabditidae</taxon>
        <taxon>Peloderinae</taxon>
        <taxon>Caenorhabditis</taxon>
    </lineage>
</organism>
<dbReference type="PANTHER" id="PTHR46424:SF1">
    <property type="entry name" value="UBX DOMAIN-CONTAINING PROTEIN 4"/>
    <property type="match status" value="1"/>
</dbReference>
<accession>A0A9P1IIT9</accession>
<dbReference type="Proteomes" id="UP001152747">
    <property type="component" value="Unassembled WGS sequence"/>
</dbReference>
<dbReference type="AlphaFoldDB" id="A0A9P1IIT9"/>
<name>A0A9P1IIT9_9PELO</name>